<name>W9DPU6_METTI</name>
<keyword evidence="1" id="KW-0233">DNA recombination</keyword>
<dbReference type="Gene3D" id="1.10.443.10">
    <property type="entry name" value="Intergrase catalytic core"/>
    <property type="match status" value="1"/>
</dbReference>
<dbReference type="PROSITE" id="PS51898">
    <property type="entry name" value="TYR_RECOMBINASE"/>
    <property type="match status" value="1"/>
</dbReference>
<feature type="domain" description="Tyr recombinase" evidence="2">
    <location>
        <begin position="14"/>
        <end position="186"/>
    </location>
</feature>
<dbReference type="EMBL" id="AZAJ01000001">
    <property type="protein sequence ID" value="ETA67338.1"/>
    <property type="molecule type" value="Genomic_DNA"/>
</dbReference>
<dbReference type="AlphaFoldDB" id="W9DPU6"/>
<reference evidence="3 4" key="1">
    <citation type="submission" date="2013-08" db="EMBL/GenBank/DDBJ databases">
        <authorList>
            <consortium name="DOE Joint Genome Institute"/>
            <person name="Eisen J."/>
            <person name="Huntemann M."/>
            <person name="Han J."/>
            <person name="Chen A."/>
            <person name="Kyrpides N."/>
            <person name="Mavromatis K."/>
            <person name="Markowitz V."/>
            <person name="Palaniappan K."/>
            <person name="Ivanova N."/>
            <person name="Schaumberg A."/>
            <person name="Pati A."/>
            <person name="Liolios K."/>
            <person name="Nordberg H.P."/>
            <person name="Cantor M.N."/>
            <person name="Hua S.X."/>
            <person name="Woyke T."/>
        </authorList>
    </citation>
    <scope>NUCLEOTIDE SEQUENCE [LARGE SCALE GENOMIC DNA]</scope>
    <source>
        <strain evidence="3 4">DSM 2278</strain>
    </source>
</reference>
<evidence type="ECO:0000313" key="4">
    <source>
        <dbReference type="Proteomes" id="UP000019483"/>
    </source>
</evidence>
<organism evidence="3 4">
    <name type="scientific">Methanolobus tindarius DSM 2278</name>
    <dbReference type="NCBI Taxonomy" id="1090322"/>
    <lineage>
        <taxon>Archaea</taxon>
        <taxon>Methanobacteriati</taxon>
        <taxon>Methanobacteriota</taxon>
        <taxon>Stenosarchaea group</taxon>
        <taxon>Methanomicrobia</taxon>
        <taxon>Methanosarcinales</taxon>
        <taxon>Methanosarcinaceae</taxon>
        <taxon>Methanolobus</taxon>
    </lineage>
</organism>
<comment type="caution">
    <text evidence="3">The sequence shown here is derived from an EMBL/GenBank/DDBJ whole genome shotgun (WGS) entry which is preliminary data.</text>
</comment>
<dbReference type="SUPFAM" id="SSF56349">
    <property type="entry name" value="DNA breaking-rejoining enzymes"/>
    <property type="match status" value="1"/>
</dbReference>
<keyword evidence="4" id="KW-1185">Reference proteome</keyword>
<evidence type="ECO:0000259" key="2">
    <source>
        <dbReference type="PROSITE" id="PS51898"/>
    </source>
</evidence>
<dbReference type="RefSeq" id="WP_023844474.1">
    <property type="nucleotide sequence ID" value="NZ_AZAJ01000001.1"/>
</dbReference>
<dbReference type="GO" id="GO:0003677">
    <property type="term" value="F:DNA binding"/>
    <property type="evidence" value="ECO:0007669"/>
    <property type="project" value="InterPro"/>
</dbReference>
<evidence type="ECO:0000313" key="3">
    <source>
        <dbReference type="EMBL" id="ETA67338.1"/>
    </source>
</evidence>
<proteinExistence type="predicted"/>
<evidence type="ECO:0000256" key="1">
    <source>
        <dbReference type="ARBA" id="ARBA00023172"/>
    </source>
</evidence>
<protein>
    <submittedName>
        <fullName evidence="3">Phage integrase family protein</fullName>
    </submittedName>
</protein>
<dbReference type="GO" id="GO:0006310">
    <property type="term" value="P:DNA recombination"/>
    <property type="evidence" value="ECO:0007669"/>
    <property type="project" value="UniProtKB-KW"/>
</dbReference>
<dbReference type="InterPro" id="IPR011010">
    <property type="entry name" value="DNA_brk_join_enz"/>
</dbReference>
<dbReference type="GO" id="GO:0015074">
    <property type="term" value="P:DNA integration"/>
    <property type="evidence" value="ECO:0007669"/>
    <property type="project" value="InterPro"/>
</dbReference>
<gene>
    <name evidence="3" type="ORF">MettiDRAFT_0758</name>
</gene>
<dbReference type="InterPro" id="IPR013762">
    <property type="entry name" value="Integrase-like_cat_sf"/>
</dbReference>
<accession>W9DPU6</accession>
<dbReference type="Proteomes" id="UP000019483">
    <property type="component" value="Unassembled WGS sequence"/>
</dbReference>
<sequence>MSKPHGKIEPIRVNDTRILGPYELDIFRDSINKDYLTTIFDVCFWSGMRYVEVQRLHAHPEWWLKIRKIIHLPEEAQKKAKRKQLERYIHPIPPHLENVLNYFFKNKQPPSQSTWNENLLRWGERSDLDLKGLSSKTTRKSIESWMVAAGVPLNIICLRQGHDKLTSMNHYQGLPFTEAEKVEIRRRLAGWI</sequence>
<dbReference type="InterPro" id="IPR002104">
    <property type="entry name" value="Integrase_catalytic"/>
</dbReference>